<evidence type="ECO:0000313" key="1">
    <source>
        <dbReference type="EMBL" id="MCD2164320.1"/>
    </source>
</evidence>
<dbReference type="RefSeq" id="WP_230771562.1">
    <property type="nucleotide sequence ID" value="NZ_JAJNCT010000005.1"/>
</dbReference>
<name>A0AAW4XSG4_9BURK</name>
<comment type="caution">
    <text evidence="1">The sequence shown here is derived from an EMBL/GenBank/DDBJ whole genome shotgun (WGS) entry which is preliminary data.</text>
</comment>
<accession>A0AAW4XSG4</accession>
<dbReference type="Proteomes" id="UP001199260">
    <property type="component" value="Unassembled WGS sequence"/>
</dbReference>
<gene>
    <name evidence="1" type="ORF">LPW39_04130</name>
</gene>
<dbReference type="EMBL" id="JAJNCT010000005">
    <property type="protein sequence ID" value="MCD2164320.1"/>
    <property type="molecule type" value="Genomic_DNA"/>
</dbReference>
<organism evidence="1 2">
    <name type="scientific">Comamonas koreensis</name>
    <dbReference type="NCBI Taxonomy" id="160825"/>
    <lineage>
        <taxon>Bacteria</taxon>
        <taxon>Pseudomonadati</taxon>
        <taxon>Pseudomonadota</taxon>
        <taxon>Betaproteobacteria</taxon>
        <taxon>Burkholderiales</taxon>
        <taxon>Comamonadaceae</taxon>
        <taxon>Comamonas</taxon>
    </lineage>
</organism>
<proteinExistence type="predicted"/>
<keyword evidence="2" id="KW-1185">Reference proteome</keyword>
<sequence>MSDLSNMRRLARGQAAWDAMDPDYDDPPVSMAVHMELVDKFFKVRDQLAQLLEEARDLAETANRTRCCMGDRMLRLCNEIEGIEDDE</sequence>
<evidence type="ECO:0000313" key="2">
    <source>
        <dbReference type="Proteomes" id="UP001199260"/>
    </source>
</evidence>
<reference evidence="1 2" key="1">
    <citation type="submission" date="2021-11" db="EMBL/GenBank/DDBJ databases">
        <title>Genome sequence.</title>
        <authorList>
            <person name="Sun Q."/>
        </authorList>
    </citation>
    <scope>NUCLEOTIDE SEQUENCE [LARGE SCALE GENOMIC DNA]</scope>
    <source>
        <strain evidence="1 2">KCTC 12005</strain>
    </source>
</reference>
<protein>
    <submittedName>
        <fullName evidence="1">Uncharacterized protein</fullName>
    </submittedName>
</protein>
<dbReference type="AlphaFoldDB" id="A0AAW4XSG4"/>